<dbReference type="RefSeq" id="WP_283230235.1">
    <property type="nucleotide sequence ID" value="NZ_JASGBQ010000004.1"/>
</dbReference>
<comment type="caution">
    <text evidence="5">The sequence shown here is derived from an EMBL/GenBank/DDBJ whole genome shotgun (WGS) entry which is preliminary data.</text>
</comment>
<evidence type="ECO:0000256" key="1">
    <source>
        <dbReference type="ARBA" id="ARBA00024353"/>
    </source>
</evidence>
<gene>
    <name evidence="5" type="ORF">QJ036_04420</name>
</gene>
<organism evidence="5 6">
    <name type="scientific">Fusibacillus kribbianus</name>
    <dbReference type="NCBI Taxonomy" id="3044208"/>
    <lineage>
        <taxon>Bacteria</taxon>
        <taxon>Bacillati</taxon>
        <taxon>Bacillota</taxon>
        <taxon>Clostridia</taxon>
        <taxon>Lachnospirales</taxon>
        <taxon>Lachnospiraceae</taxon>
        <taxon>Fusibacillus</taxon>
    </lineage>
</organism>
<keyword evidence="3" id="KW-0472">Membrane</keyword>
<dbReference type="Proteomes" id="UP001300383">
    <property type="component" value="Unassembled WGS sequence"/>
</dbReference>
<dbReference type="AlphaFoldDB" id="A0AAP4B9U0"/>
<feature type="domain" description="Putative zinc-finger" evidence="4">
    <location>
        <begin position="4"/>
        <end position="38"/>
    </location>
</feature>
<feature type="transmembrane region" description="Helical" evidence="3">
    <location>
        <begin position="93"/>
        <end position="115"/>
    </location>
</feature>
<comment type="similarity">
    <text evidence="1">Belongs to the zinc-associated anti-sigma factor (ZAS) superfamily. Anti-sigma-W factor family.</text>
</comment>
<name>A0AAP4B9U0_9FIRM</name>
<evidence type="ECO:0000259" key="4">
    <source>
        <dbReference type="Pfam" id="PF13490"/>
    </source>
</evidence>
<reference evidence="5 6" key="1">
    <citation type="submission" date="2023-05" db="EMBL/GenBank/DDBJ databases">
        <title>[ruminococcus] sp. nov., isolated from a pig farm feces dump.</title>
        <authorList>
            <person name="Chang Y.-H."/>
        </authorList>
    </citation>
    <scope>NUCLEOTIDE SEQUENCE [LARGE SCALE GENOMIC DNA]</scope>
    <source>
        <strain evidence="5 6">YH-rum2234</strain>
    </source>
</reference>
<dbReference type="InterPro" id="IPR027383">
    <property type="entry name" value="Znf_put"/>
</dbReference>
<evidence type="ECO:0000256" key="3">
    <source>
        <dbReference type="SAM" id="Phobius"/>
    </source>
</evidence>
<accession>A0AAP4B9U0</accession>
<dbReference type="EMBL" id="JASGBQ010000004">
    <property type="protein sequence ID" value="MDI9241725.1"/>
    <property type="molecule type" value="Genomic_DNA"/>
</dbReference>
<protein>
    <recommendedName>
        <fullName evidence="2">Anti-sigma-W factor RsiW</fullName>
    </recommendedName>
</protein>
<keyword evidence="6" id="KW-1185">Reference proteome</keyword>
<dbReference type="InterPro" id="IPR041916">
    <property type="entry name" value="Anti_sigma_zinc_sf"/>
</dbReference>
<proteinExistence type="inferred from homology"/>
<dbReference type="Gene3D" id="1.10.10.1320">
    <property type="entry name" value="Anti-sigma factor, zinc-finger domain"/>
    <property type="match status" value="1"/>
</dbReference>
<evidence type="ECO:0000256" key="2">
    <source>
        <dbReference type="ARBA" id="ARBA00024438"/>
    </source>
</evidence>
<keyword evidence="3" id="KW-0812">Transmembrane</keyword>
<evidence type="ECO:0000313" key="5">
    <source>
        <dbReference type="EMBL" id="MDI9241725.1"/>
    </source>
</evidence>
<evidence type="ECO:0000313" key="6">
    <source>
        <dbReference type="Proteomes" id="UP001300383"/>
    </source>
</evidence>
<dbReference type="Pfam" id="PF13490">
    <property type="entry name" value="zf-HC2"/>
    <property type="match status" value="1"/>
</dbReference>
<keyword evidence="3" id="KW-1133">Transmembrane helix</keyword>
<sequence>MNRCMEIQSQITDYIEGNLAPDKLEEFISHINSCEECREELNIYYTLYLGILQLEHEDEEVKELNDLDGALAEELEHSEMLIRRRHFFQGFRYVVYTVAFWCIVATVLFQFRFFAEMGII</sequence>